<dbReference type="Proteomes" id="UP001318860">
    <property type="component" value="Unassembled WGS sequence"/>
</dbReference>
<dbReference type="InterPro" id="IPR015410">
    <property type="entry name" value="DUF1985"/>
</dbReference>
<evidence type="ECO:0000313" key="2">
    <source>
        <dbReference type="EMBL" id="KAK6138988.1"/>
    </source>
</evidence>
<name>A0ABR0VUS6_REHGL</name>
<sequence>MALIPKEKDQFKGKLSCRSWFNSMDLIKVEKFKNSCFGYLLETDTIQFQGQLVLQLLFRQDNSLSIDHIVFHINNKQSVFGPEEFALITGLEFGPIPPIKSKPEVLKFFFGKSGSVFMSDIVSELKEHARKENGKGIMTLKLALLYMLYGVLLVSGPAKKLDEKYIYLVDNLKVFNAYPWGRISYEFIVSDIRSCMSDRVQNFWKRKEKKKAEKKKDHNVEKFDVSGFTHALQVWAYEVMPKLGKLCAKHVSGSTDATPRILRWIARMPPQLSF</sequence>
<dbReference type="PANTHER" id="PTHR48449:SF1">
    <property type="entry name" value="DUF1985 DOMAIN-CONTAINING PROTEIN"/>
    <property type="match status" value="1"/>
</dbReference>
<keyword evidence="3" id="KW-1185">Reference proteome</keyword>
<evidence type="ECO:0000259" key="1">
    <source>
        <dbReference type="Pfam" id="PF09331"/>
    </source>
</evidence>
<feature type="domain" description="DUF1985" evidence="1">
    <location>
        <begin position="62"/>
        <end position="189"/>
    </location>
</feature>
<reference evidence="2 3" key="1">
    <citation type="journal article" date="2021" name="Comput. Struct. Biotechnol. J.">
        <title>De novo genome assembly of the potent medicinal plant Rehmannia glutinosa using nanopore technology.</title>
        <authorList>
            <person name="Ma L."/>
            <person name="Dong C."/>
            <person name="Song C."/>
            <person name="Wang X."/>
            <person name="Zheng X."/>
            <person name="Niu Y."/>
            <person name="Chen S."/>
            <person name="Feng W."/>
        </authorList>
    </citation>
    <scope>NUCLEOTIDE SEQUENCE [LARGE SCALE GENOMIC DNA]</scope>
    <source>
        <strain evidence="2">DH-2019</strain>
    </source>
</reference>
<dbReference type="PANTHER" id="PTHR48449">
    <property type="entry name" value="DUF1985 DOMAIN-CONTAINING PROTEIN"/>
    <property type="match status" value="1"/>
</dbReference>
<organism evidence="2 3">
    <name type="scientific">Rehmannia glutinosa</name>
    <name type="common">Chinese foxglove</name>
    <dbReference type="NCBI Taxonomy" id="99300"/>
    <lineage>
        <taxon>Eukaryota</taxon>
        <taxon>Viridiplantae</taxon>
        <taxon>Streptophyta</taxon>
        <taxon>Embryophyta</taxon>
        <taxon>Tracheophyta</taxon>
        <taxon>Spermatophyta</taxon>
        <taxon>Magnoliopsida</taxon>
        <taxon>eudicotyledons</taxon>
        <taxon>Gunneridae</taxon>
        <taxon>Pentapetalae</taxon>
        <taxon>asterids</taxon>
        <taxon>lamiids</taxon>
        <taxon>Lamiales</taxon>
        <taxon>Orobanchaceae</taxon>
        <taxon>Rehmannieae</taxon>
        <taxon>Rehmannia</taxon>
    </lineage>
</organism>
<dbReference type="EMBL" id="JABTTQ020000562">
    <property type="protein sequence ID" value="KAK6138988.1"/>
    <property type="molecule type" value="Genomic_DNA"/>
</dbReference>
<gene>
    <name evidence="2" type="ORF">DH2020_027271</name>
</gene>
<proteinExistence type="predicted"/>
<evidence type="ECO:0000313" key="3">
    <source>
        <dbReference type="Proteomes" id="UP001318860"/>
    </source>
</evidence>
<dbReference type="Pfam" id="PF09331">
    <property type="entry name" value="DUF1985"/>
    <property type="match status" value="1"/>
</dbReference>
<protein>
    <recommendedName>
        <fullName evidence="1">DUF1985 domain-containing protein</fullName>
    </recommendedName>
</protein>
<comment type="caution">
    <text evidence="2">The sequence shown here is derived from an EMBL/GenBank/DDBJ whole genome shotgun (WGS) entry which is preliminary data.</text>
</comment>
<accession>A0ABR0VUS6</accession>